<sequence>MYLAQTNRKRSITAKAYLKLSVSARKEIKDALKCIECGNKVFFASGPINRAHFRHFVRQTSGICSKQKKYIYKKSDPSDVSRVIKDIGFINIIGLRKKNSKTSNSDKKYSDEDQPGKHDKVDEPEQHPKITLPNKTSLKLEDLLKFLVSEEFQKIDKILLADTTVRILGHELFFNDAVVHIEEVDWHSECGKFVKPLPRIYWGKIYNSRCFDSHNHLLKMQEVSLGGDRYRLAINFGNRQHKRPNVYFNESTTKSFLSKFHSEGIDDIKGYLATFSNGLQSAHDCPKIKISKFNENTFCFLKN</sequence>
<evidence type="ECO:0000256" key="1">
    <source>
        <dbReference type="SAM" id="MobiDB-lite"/>
    </source>
</evidence>
<name>A0A0Q9Y939_9GAMM</name>
<proteinExistence type="predicted"/>
<protein>
    <submittedName>
        <fullName evidence="2">Uncharacterized protein</fullName>
    </submittedName>
</protein>
<reference evidence="2" key="1">
    <citation type="submission" date="2015-09" db="EMBL/GenBank/DDBJ databases">
        <title>Draft Genome Sequences of Two Novel Amoeba-resistant Intranuclear Bacteria, Candidatus Berkiella cookevillensis and Candidatus Berkiella aquae.</title>
        <authorList>
            <person name="Mehari Y.T."/>
            <person name="Arivett B.A."/>
            <person name="Farone A.L."/>
            <person name="Gunderson J.H."/>
            <person name="Farone M.B."/>
        </authorList>
    </citation>
    <scope>NUCLEOTIDE SEQUENCE [LARGE SCALE GENOMIC DNA]</scope>
    <source>
        <strain evidence="2">CC99</strain>
    </source>
</reference>
<dbReference type="Proteomes" id="UP000051494">
    <property type="component" value="Unassembled WGS sequence"/>
</dbReference>
<reference evidence="3" key="3">
    <citation type="submission" date="2021-06" db="EMBL/GenBank/DDBJ databases">
        <title>Genomic Description and Analysis of Intracellular Bacteria, Candidatus Berkiella cookevillensis and Candidatus Berkiella aquae.</title>
        <authorList>
            <person name="Kidane D.T."/>
            <person name="Mehari Y.T."/>
            <person name="Rice F.C."/>
            <person name="Arivett B.A."/>
            <person name="Farone A.L."/>
            <person name="Berk S.G."/>
            <person name="Farone M.B."/>
        </authorList>
    </citation>
    <scope>NUCLEOTIDE SEQUENCE</scope>
    <source>
        <strain evidence="3">CC99</strain>
    </source>
</reference>
<dbReference type="RefSeq" id="WP_057625593.1">
    <property type="nucleotide sequence ID" value="NZ_LKHV02000001.1"/>
</dbReference>
<dbReference type="AlphaFoldDB" id="A0A0Q9Y939"/>
<feature type="compositionally biased region" description="Basic and acidic residues" evidence="1">
    <location>
        <begin position="104"/>
        <end position="128"/>
    </location>
</feature>
<dbReference type="EMBL" id="LKHV01000022">
    <property type="protein sequence ID" value="KRG17260.1"/>
    <property type="molecule type" value="Genomic_DNA"/>
</dbReference>
<dbReference type="EMBL" id="LKHV02000001">
    <property type="protein sequence ID" value="MCS5707789.1"/>
    <property type="molecule type" value="Genomic_DNA"/>
</dbReference>
<keyword evidence="4" id="KW-1185">Reference proteome</keyword>
<evidence type="ECO:0000313" key="2">
    <source>
        <dbReference type="EMBL" id="KRG17260.1"/>
    </source>
</evidence>
<feature type="region of interest" description="Disordered" evidence="1">
    <location>
        <begin position="100"/>
        <end position="131"/>
    </location>
</feature>
<evidence type="ECO:0000313" key="4">
    <source>
        <dbReference type="Proteomes" id="UP000051494"/>
    </source>
</evidence>
<gene>
    <name evidence="3" type="ORF">CC99x_002610</name>
    <name evidence="2" type="ORF">CC99x_02511</name>
</gene>
<comment type="caution">
    <text evidence="2">The sequence shown here is derived from an EMBL/GenBank/DDBJ whole genome shotgun (WGS) entry which is preliminary data.</text>
</comment>
<dbReference type="STRING" id="437022.CC99x_02511"/>
<reference evidence="3" key="2">
    <citation type="journal article" date="2016" name="Genome Announc.">
        <title>Draft Genome Sequences of Two Novel Amoeba-Resistant Intranuclear Bacteria, 'Candidatus Berkiella cookevillensis' and 'Candidatus Berkiella aquae'.</title>
        <authorList>
            <person name="Mehari Y.T."/>
            <person name="Arivett B.A."/>
            <person name="Farone A.L."/>
            <person name="Gunderson J.H."/>
            <person name="Farone M.B."/>
        </authorList>
    </citation>
    <scope>NUCLEOTIDE SEQUENCE</scope>
    <source>
        <strain evidence="3">CC99</strain>
    </source>
</reference>
<evidence type="ECO:0000313" key="3">
    <source>
        <dbReference type="EMBL" id="MCS5707789.1"/>
    </source>
</evidence>
<organism evidence="2">
    <name type="scientific">Candidatus Berkiella cookevillensis</name>
    <dbReference type="NCBI Taxonomy" id="437022"/>
    <lineage>
        <taxon>Bacteria</taxon>
        <taxon>Pseudomonadati</taxon>
        <taxon>Pseudomonadota</taxon>
        <taxon>Gammaproteobacteria</taxon>
        <taxon>Candidatus Berkiellales</taxon>
        <taxon>Candidatus Berkiellaceae</taxon>
        <taxon>Candidatus Berkiella</taxon>
    </lineage>
</organism>
<accession>A0A0Q9Y939</accession>